<evidence type="ECO:0000259" key="4">
    <source>
        <dbReference type="PROSITE" id="PS50304"/>
    </source>
</evidence>
<dbReference type="SUPFAM" id="SSF54791">
    <property type="entry name" value="Eukaryotic type KH-domain (KH-domain type I)"/>
    <property type="match status" value="2"/>
</dbReference>
<dbReference type="PROSITE" id="PS50304">
    <property type="entry name" value="TUDOR"/>
    <property type="match status" value="1"/>
</dbReference>
<sequence>MTFNTKLMLPVALGFSIVTVTAFVVYYVFKKEEEGDKTVKTSRVNVIELQVPKSIIPALIGRNGSNIKEIEQKSGALTHFKKFSDKDYDVCIIRGRSSATQLAETMIHDFIKQQPIIVADSMEVPGWTVGRIIGTGGEHINQISHTSGAKVKVESSPGGNTNEPRKISFKGSKEQIEKAKKLVDTIVAQEKCRREVEQAKRPRLPLVSPAPLATPETGERTPAKHVRYKTPEPPGPSIEVYVSAISSPSRFWVQFVGPQVAQLDDLVAHMSEFYSNKDNRSAHALKSVSVGQVVAAVFRHDGRWYRARIDDIRPNEFDATQQVADVFYLDYGDSEYVATHELCELRADLLRLRFQAMECFLAGVKPASMEKEEPKPGDYPKWHPQAVERFEELSQVARWKALQSKTCTYKRTSTLRGDLDREIPGIKLYDVTDEGSVDIGETLIAEGWAVATTSGTSTPHHIHSPLTPFGDLSNSRVLGMLNPRAASMPKDHKGDREISPLTRDSLKDNPTSKSLSDGLEAADKVKSVSNFDLSYDSSKPTPTNGSHDLLESERRIENEVPKGNLRNEIKANMNRIDSHHSNLDSLGRLDKS</sequence>
<dbReference type="GO" id="GO:0034587">
    <property type="term" value="P:piRNA processing"/>
    <property type="evidence" value="ECO:0007669"/>
    <property type="project" value="TreeGrafter"/>
</dbReference>
<dbReference type="InterPro" id="IPR050621">
    <property type="entry name" value="Tudor_domain_containing"/>
</dbReference>
<feature type="domain" description="Tudor" evidence="4">
    <location>
        <begin position="287"/>
        <end position="352"/>
    </location>
</feature>
<dbReference type="PANTHER" id="PTHR22948">
    <property type="entry name" value="TUDOR DOMAIN CONTAINING PROTEIN"/>
    <property type="match status" value="1"/>
</dbReference>
<dbReference type="GO" id="GO:0003723">
    <property type="term" value="F:RNA binding"/>
    <property type="evidence" value="ECO:0007669"/>
    <property type="project" value="UniProtKB-UniRule"/>
</dbReference>
<feature type="compositionally biased region" description="Basic and acidic residues" evidence="2">
    <location>
        <begin position="576"/>
        <end position="592"/>
    </location>
</feature>
<dbReference type="OrthoDB" id="9995375at2759"/>
<dbReference type="PANTHER" id="PTHR22948:SF29">
    <property type="entry name" value="FI02030P-RELATED"/>
    <property type="match status" value="1"/>
</dbReference>
<keyword evidence="3" id="KW-0472">Membrane</keyword>
<keyword evidence="3" id="KW-1133">Transmembrane helix</keyword>
<dbReference type="InterPro" id="IPR002999">
    <property type="entry name" value="Tudor"/>
</dbReference>
<gene>
    <name evidence="5" type="ORF">PMACD_LOCUS13744</name>
</gene>
<name>A0A821WXA8_9NEOP</name>
<dbReference type="Gene3D" id="3.30.1370.10">
    <property type="entry name" value="K Homology domain, type 1"/>
    <property type="match status" value="2"/>
</dbReference>
<keyword evidence="6" id="KW-1185">Reference proteome</keyword>
<reference evidence="5" key="1">
    <citation type="submission" date="2021-02" db="EMBL/GenBank/DDBJ databases">
        <authorList>
            <person name="Steward A R."/>
        </authorList>
    </citation>
    <scope>NUCLEOTIDE SEQUENCE</scope>
</reference>
<dbReference type="Gene3D" id="2.30.30.140">
    <property type="match status" value="1"/>
</dbReference>
<evidence type="ECO:0000256" key="2">
    <source>
        <dbReference type="SAM" id="MobiDB-lite"/>
    </source>
</evidence>
<dbReference type="SMART" id="SM00322">
    <property type="entry name" value="KH"/>
    <property type="match status" value="2"/>
</dbReference>
<feature type="region of interest" description="Disordered" evidence="2">
    <location>
        <begin position="484"/>
        <end position="520"/>
    </location>
</feature>
<dbReference type="GO" id="GO:0005739">
    <property type="term" value="C:mitochondrion"/>
    <property type="evidence" value="ECO:0007669"/>
    <property type="project" value="UniProtKB-ARBA"/>
</dbReference>
<proteinExistence type="predicted"/>
<dbReference type="EMBL" id="CAJOBZ010000062">
    <property type="protein sequence ID" value="CAF4929649.1"/>
    <property type="molecule type" value="Genomic_DNA"/>
</dbReference>
<evidence type="ECO:0000256" key="3">
    <source>
        <dbReference type="SAM" id="Phobius"/>
    </source>
</evidence>
<dbReference type="AlphaFoldDB" id="A0A821WXA8"/>
<dbReference type="Gene3D" id="2.40.50.90">
    <property type="match status" value="1"/>
</dbReference>
<evidence type="ECO:0000313" key="5">
    <source>
        <dbReference type="EMBL" id="CAF4929649.1"/>
    </source>
</evidence>
<feature type="compositionally biased region" description="Basic and acidic residues" evidence="2">
    <location>
        <begin position="548"/>
        <end position="569"/>
    </location>
</feature>
<comment type="caution">
    <text evidence="5">The sequence shown here is derived from an EMBL/GenBank/DDBJ whole genome shotgun (WGS) entry which is preliminary data.</text>
</comment>
<feature type="region of interest" description="Disordered" evidence="2">
    <location>
        <begin position="532"/>
        <end position="592"/>
    </location>
</feature>
<dbReference type="Proteomes" id="UP000663880">
    <property type="component" value="Unassembled WGS sequence"/>
</dbReference>
<dbReference type="InterPro" id="IPR035437">
    <property type="entry name" value="SNase_OB-fold_sf"/>
</dbReference>
<protein>
    <recommendedName>
        <fullName evidence="4">Tudor domain-containing protein</fullName>
    </recommendedName>
</protein>
<dbReference type="Pfam" id="PF00013">
    <property type="entry name" value="KH_1"/>
    <property type="match status" value="2"/>
</dbReference>
<evidence type="ECO:0000313" key="6">
    <source>
        <dbReference type="Proteomes" id="UP000663880"/>
    </source>
</evidence>
<keyword evidence="1" id="KW-0694">RNA-binding</keyword>
<feature type="transmembrane region" description="Helical" evidence="3">
    <location>
        <begin position="7"/>
        <end position="29"/>
    </location>
</feature>
<feature type="region of interest" description="Disordered" evidence="2">
    <location>
        <begin position="144"/>
        <end position="167"/>
    </location>
</feature>
<dbReference type="SMART" id="SM00333">
    <property type="entry name" value="TUDOR"/>
    <property type="match status" value="1"/>
</dbReference>
<feature type="compositionally biased region" description="Basic and acidic residues" evidence="2">
    <location>
        <begin position="489"/>
        <end position="498"/>
    </location>
</feature>
<feature type="compositionally biased region" description="Polar residues" evidence="2">
    <location>
        <begin position="532"/>
        <end position="546"/>
    </location>
</feature>
<dbReference type="SUPFAM" id="SSF63748">
    <property type="entry name" value="Tudor/PWWP/MBT"/>
    <property type="match status" value="1"/>
</dbReference>
<keyword evidence="3" id="KW-0812">Transmembrane</keyword>
<dbReference type="GO" id="GO:0007283">
    <property type="term" value="P:spermatogenesis"/>
    <property type="evidence" value="ECO:0007669"/>
    <property type="project" value="TreeGrafter"/>
</dbReference>
<dbReference type="Pfam" id="PF00567">
    <property type="entry name" value="TUDOR"/>
    <property type="match status" value="1"/>
</dbReference>
<accession>A0A821WXA8</accession>
<dbReference type="InterPro" id="IPR004088">
    <property type="entry name" value="KH_dom_type_1"/>
</dbReference>
<dbReference type="PROSITE" id="PS50084">
    <property type="entry name" value="KH_TYPE_1"/>
    <property type="match status" value="2"/>
</dbReference>
<organism evidence="5 6">
    <name type="scientific">Pieris macdunnoughi</name>
    <dbReference type="NCBI Taxonomy" id="345717"/>
    <lineage>
        <taxon>Eukaryota</taxon>
        <taxon>Metazoa</taxon>
        <taxon>Ecdysozoa</taxon>
        <taxon>Arthropoda</taxon>
        <taxon>Hexapoda</taxon>
        <taxon>Insecta</taxon>
        <taxon>Pterygota</taxon>
        <taxon>Neoptera</taxon>
        <taxon>Endopterygota</taxon>
        <taxon>Lepidoptera</taxon>
        <taxon>Glossata</taxon>
        <taxon>Ditrysia</taxon>
        <taxon>Papilionoidea</taxon>
        <taxon>Pieridae</taxon>
        <taxon>Pierinae</taxon>
        <taxon>Pieris</taxon>
    </lineage>
</organism>
<feature type="region of interest" description="Disordered" evidence="2">
    <location>
        <begin position="206"/>
        <end position="232"/>
    </location>
</feature>
<dbReference type="InterPro" id="IPR036612">
    <property type="entry name" value="KH_dom_type_1_sf"/>
</dbReference>
<dbReference type="GO" id="GO:0043186">
    <property type="term" value="C:P granule"/>
    <property type="evidence" value="ECO:0007669"/>
    <property type="project" value="TreeGrafter"/>
</dbReference>
<dbReference type="GO" id="GO:0030719">
    <property type="term" value="P:P granule organization"/>
    <property type="evidence" value="ECO:0007669"/>
    <property type="project" value="TreeGrafter"/>
</dbReference>
<dbReference type="InterPro" id="IPR004087">
    <property type="entry name" value="KH_dom"/>
</dbReference>
<evidence type="ECO:0000256" key="1">
    <source>
        <dbReference type="PROSITE-ProRule" id="PRU00117"/>
    </source>
</evidence>